<feature type="non-terminal residue" evidence="1">
    <location>
        <position position="149"/>
    </location>
</feature>
<proteinExistence type="predicted"/>
<sequence length="149" mass="15048">MSYSGSTFCMALTHKWDFRGCTTGVPISDSSPNSAYNTDVHRNLVATPKTNCDSSCTSCGAGKFLSDAGEIASKHNSAYDCAVCGAGKWSGSAASASCTSCEAGKYLGDAGVSAIEHDSGDDCKICSAGVYQVTTGAASCTGICGAGKY</sequence>
<organism evidence="1 2">
    <name type="scientific">Triparma laevis f. longispina</name>
    <dbReference type="NCBI Taxonomy" id="1714387"/>
    <lineage>
        <taxon>Eukaryota</taxon>
        <taxon>Sar</taxon>
        <taxon>Stramenopiles</taxon>
        <taxon>Ochrophyta</taxon>
        <taxon>Bolidophyceae</taxon>
        <taxon>Parmales</taxon>
        <taxon>Triparmaceae</taxon>
        <taxon>Triparma</taxon>
    </lineage>
</organism>
<evidence type="ECO:0000313" key="1">
    <source>
        <dbReference type="EMBL" id="GMI12408.1"/>
    </source>
</evidence>
<comment type="caution">
    <text evidence="1">The sequence shown here is derived from an EMBL/GenBank/DDBJ whole genome shotgun (WGS) entry which is preliminary data.</text>
</comment>
<accession>A0A9W7KUR1</accession>
<gene>
    <name evidence="1" type="ORF">TrLO_g13369</name>
</gene>
<evidence type="ECO:0008006" key="3">
    <source>
        <dbReference type="Google" id="ProtNLM"/>
    </source>
</evidence>
<dbReference type="EMBL" id="BRXW01000176">
    <property type="protein sequence ID" value="GMI12408.1"/>
    <property type="molecule type" value="Genomic_DNA"/>
</dbReference>
<reference evidence="2" key="1">
    <citation type="journal article" date="2023" name="Commun. Biol.">
        <title>Genome analysis of Parmales, the sister group of diatoms, reveals the evolutionary specialization of diatoms from phago-mixotrophs to photoautotrophs.</title>
        <authorList>
            <person name="Ban H."/>
            <person name="Sato S."/>
            <person name="Yoshikawa S."/>
            <person name="Yamada K."/>
            <person name="Nakamura Y."/>
            <person name="Ichinomiya M."/>
            <person name="Sato N."/>
            <person name="Blanc-Mathieu R."/>
            <person name="Endo H."/>
            <person name="Kuwata A."/>
            <person name="Ogata H."/>
        </authorList>
    </citation>
    <scope>NUCLEOTIDE SEQUENCE [LARGE SCALE GENOMIC DNA]</scope>
    <source>
        <strain evidence="2">NIES 3700</strain>
    </source>
</reference>
<protein>
    <recommendedName>
        <fullName evidence="3">Tyrosine-protein kinase ephrin type A/B receptor-like domain-containing protein</fullName>
    </recommendedName>
</protein>
<keyword evidence="2" id="KW-1185">Reference proteome</keyword>
<dbReference type="AlphaFoldDB" id="A0A9W7KUR1"/>
<dbReference type="Proteomes" id="UP001165122">
    <property type="component" value="Unassembled WGS sequence"/>
</dbReference>
<name>A0A9W7KUR1_9STRA</name>
<evidence type="ECO:0000313" key="2">
    <source>
        <dbReference type="Proteomes" id="UP001165122"/>
    </source>
</evidence>